<comment type="catalytic activity">
    <reaction evidence="8">
        <text>L-seryl-tRNA(Sec) + selenophosphate + H(+) = L-selenocysteinyl-tRNA(Sec) + phosphate</text>
        <dbReference type="Rhea" id="RHEA:22728"/>
        <dbReference type="Rhea" id="RHEA-COMP:9742"/>
        <dbReference type="Rhea" id="RHEA-COMP:9743"/>
        <dbReference type="ChEBI" id="CHEBI:15378"/>
        <dbReference type="ChEBI" id="CHEBI:16144"/>
        <dbReference type="ChEBI" id="CHEBI:43474"/>
        <dbReference type="ChEBI" id="CHEBI:78533"/>
        <dbReference type="ChEBI" id="CHEBI:78573"/>
        <dbReference type="EC" id="2.9.1.1"/>
    </reaction>
</comment>
<dbReference type="InterPro" id="IPR018319">
    <property type="entry name" value="SelA-like"/>
</dbReference>
<comment type="subcellular location">
    <subcellularLocation>
        <location evidence="8">Cytoplasm</location>
    </subcellularLocation>
</comment>
<feature type="region of interest" description="Disordered" evidence="10">
    <location>
        <begin position="1"/>
        <end position="21"/>
    </location>
</feature>
<organism evidence="12 13">
    <name type="scientific">Ottowia testudinis</name>
    <dbReference type="NCBI Taxonomy" id="2816950"/>
    <lineage>
        <taxon>Bacteria</taxon>
        <taxon>Pseudomonadati</taxon>
        <taxon>Pseudomonadota</taxon>
        <taxon>Betaproteobacteria</taxon>
        <taxon>Burkholderiales</taxon>
        <taxon>Comamonadaceae</taxon>
        <taxon>Ottowia</taxon>
    </lineage>
</organism>
<evidence type="ECO:0000256" key="4">
    <source>
        <dbReference type="ARBA" id="ARBA00022898"/>
    </source>
</evidence>
<feature type="modified residue" description="N6-(pyridoxal phosphate)lysine" evidence="8 9">
    <location>
        <position position="317"/>
    </location>
</feature>
<evidence type="ECO:0000313" key="13">
    <source>
        <dbReference type="Proteomes" id="UP000663903"/>
    </source>
</evidence>
<comment type="pathway">
    <text evidence="8">Aminoacyl-tRNA biosynthesis; selenocysteinyl-tRNA(Sec) biosynthesis; selenocysteinyl-tRNA(Sec) from L-seryl-tRNA(Sec) (bacterial route): step 1/1.</text>
</comment>
<proteinExistence type="inferred from homology"/>
<dbReference type="RefSeq" id="WP_208010297.1">
    <property type="nucleotide sequence ID" value="NZ_CP071796.1"/>
</dbReference>
<keyword evidence="2 8" id="KW-0963">Cytoplasm</keyword>
<keyword evidence="6 8" id="KW-0711">Selenium</keyword>
<feature type="domain" description="L-seryl-tRNA selenium transferase N-terminal" evidence="11">
    <location>
        <begin position="31"/>
        <end position="68"/>
    </location>
</feature>
<dbReference type="EC" id="2.9.1.1" evidence="8"/>
<keyword evidence="4 8" id="KW-0663">Pyridoxal phosphate</keyword>
<dbReference type="Pfam" id="PF03841">
    <property type="entry name" value="SelA"/>
    <property type="match status" value="1"/>
</dbReference>
<keyword evidence="5 8" id="KW-0648">Protein biosynthesis</keyword>
<dbReference type="Gene3D" id="3.90.1150.180">
    <property type="match status" value="1"/>
</dbReference>
<evidence type="ECO:0000256" key="10">
    <source>
        <dbReference type="SAM" id="MobiDB-lite"/>
    </source>
</evidence>
<evidence type="ECO:0000259" key="11">
    <source>
        <dbReference type="Pfam" id="PF12390"/>
    </source>
</evidence>
<name>A0A975H401_9BURK</name>
<evidence type="ECO:0000256" key="3">
    <source>
        <dbReference type="ARBA" id="ARBA00022679"/>
    </source>
</evidence>
<dbReference type="Proteomes" id="UP000663903">
    <property type="component" value="Chromosome"/>
</dbReference>
<evidence type="ECO:0000256" key="2">
    <source>
        <dbReference type="ARBA" id="ARBA00022490"/>
    </source>
</evidence>
<dbReference type="SUPFAM" id="SSF53383">
    <property type="entry name" value="PLP-dependent transferases"/>
    <property type="match status" value="1"/>
</dbReference>
<dbReference type="GO" id="GO:0004125">
    <property type="term" value="F:L-seryl-tRNA(Sec) selenium transferase activity"/>
    <property type="evidence" value="ECO:0007669"/>
    <property type="project" value="UniProtKB-UniRule"/>
</dbReference>
<dbReference type="Gene3D" id="3.40.640.10">
    <property type="entry name" value="Type I PLP-dependent aspartate aminotransferase-like (Major domain)"/>
    <property type="match status" value="1"/>
</dbReference>
<dbReference type="GO" id="GO:0001717">
    <property type="term" value="P:conversion of seryl-tRNAsec to selenocys-tRNAsec"/>
    <property type="evidence" value="ECO:0007669"/>
    <property type="project" value="UniProtKB-UniRule"/>
</dbReference>
<evidence type="ECO:0000256" key="5">
    <source>
        <dbReference type="ARBA" id="ARBA00022917"/>
    </source>
</evidence>
<evidence type="ECO:0000256" key="6">
    <source>
        <dbReference type="ARBA" id="ARBA00023266"/>
    </source>
</evidence>
<dbReference type="NCBIfam" id="TIGR00474">
    <property type="entry name" value="selA"/>
    <property type="match status" value="1"/>
</dbReference>
<sequence>MARPQESVVHGSKAQTQQPSTFTDALAQPQQLPALDRLLRLPGVAALVTQHGHTVVADTARTLLSELRSAAVGHQLAQSAIESEALTAALHTRVQARLAPRMRPVLNLTGTVIHTNLGRALLADAALQHVQAMMAGPNNLEYDLATGARGDRDSIVEGLLCELTGAEAATVVNNNAAAVLLTIAALARGRQVIVSRGELVEIGGAFRMPDVMESAGATLVEVGTTNRTHPHDYERAITDQTALLMKVHTSNYAVQGFTSAVDEAALSSIARKHGLPLATDLGSGALIDMAAHGLPREPTPQQMLKAGCDVVTFSGDKLLGGPQAGLIVGTREAIGRIRTFPMKRALRMSKLPLAALEATLMLYQRPERLAQDLPTLRLLTRPLAAIEATARAVLPALQAALAPRYTAECVALQGQIGSGSLPVERLPSAGLAIAPVEKKGSGRALDALAAALRALPLPVIGRIADDRLILDCRCLEDDTQLTTQIPHLSLSPLAGQPSKKEHP</sequence>
<dbReference type="HAMAP" id="MF_00423">
    <property type="entry name" value="SelA"/>
    <property type="match status" value="1"/>
</dbReference>
<dbReference type="AlphaFoldDB" id="A0A975H401"/>
<reference evidence="12" key="1">
    <citation type="submission" date="2021-03" db="EMBL/GenBank/DDBJ databases">
        <title>Ottowia sp. 27C isolated from the cloaca of a Giant Asian pond turtle (Heosemys grandis).</title>
        <authorList>
            <person name="Spergser J."/>
            <person name="Busse H.-J."/>
        </authorList>
    </citation>
    <scope>NUCLEOTIDE SEQUENCE</scope>
    <source>
        <strain evidence="12">27C</strain>
    </source>
</reference>
<dbReference type="InterPro" id="IPR004534">
    <property type="entry name" value="SelA_trans"/>
</dbReference>
<comment type="function">
    <text evidence="8">Converts seryl-tRNA(Sec) to selenocysteinyl-tRNA(Sec) required for selenoprotein biosynthesis.</text>
</comment>
<keyword evidence="13" id="KW-1185">Reference proteome</keyword>
<gene>
    <name evidence="8" type="primary">selA</name>
    <name evidence="12" type="ORF">J1M35_05790</name>
</gene>
<evidence type="ECO:0000256" key="1">
    <source>
        <dbReference type="ARBA" id="ARBA00001933"/>
    </source>
</evidence>
<dbReference type="KEGG" id="otd:J1M35_05790"/>
<dbReference type="Pfam" id="PF12390">
    <property type="entry name" value="Se-cys_synth_N"/>
    <property type="match status" value="1"/>
</dbReference>
<dbReference type="InterPro" id="IPR015421">
    <property type="entry name" value="PyrdxlP-dep_Trfase_major"/>
</dbReference>
<evidence type="ECO:0000256" key="9">
    <source>
        <dbReference type="PIRSR" id="PIRSR618319-50"/>
    </source>
</evidence>
<dbReference type="InterPro" id="IPR025862">
    <property type="entry name" value="SelA_trans_N_dom"/>
</dbReference>
<evidence type="ECO:0000256" key="7">
    <source>
        <dbReference type="ARBA" id="ARBA00044507"/>
    </source>
</evidence>
<comment type="cofactor">
    <cofactor evidence="1 8 9">
        <name>pyridoxal 5'-phosphate</name>
        <dbReference type="ChEBI" id="CHEBI:597326"/>
    </cofactor>
</comment>
<comment type="similarity">
    <text evidence="7 8">Belongs to the SelA family.</text>
</comment>
<accession>A0A975H401</accession>
<dbReference type="EMBL" id="CP071796">
    <property type="protein sequence ID" value="QTD46398.1"/>
    <property type="molecule type" value="Genomic_DNA"/>
</dbReference>
<evidence type="ECO:0000256" key="8">
    <source>
        <dbReference type="HAMAP-Rule" id="MF_00423"/>
    </source>
</evidence>
<evidence type="ECO:0000313" key="12">
    <source>
        <dbReference type="EMBL" id="QTD46398.1"/>
    </source>
</evidence>
<protein>
    <recommendedName>
        <fullName evidence="8">L-seryl-tRNA(Sec) selenium transferase</fullName>
        <ecNumber evidence="8">2.9.1.1</ecNumber>
    </recommendedName>
    <alternativeName>
        <fullName evidence="8">Selenocysteine synthase</fullName>
        <shortName evidence="8">Sec synthase</shortName>
    </alternativeName>
    <alternativeName>
        <fullName evidence="8">Selenocysteinyl-tRNA(Sec) synthase</fullName>
    </alternativeName>
</protein>
<dbReference type="PANTHER" id="PTHR32328">
    <property type="entry name" value="L-SERYL-TRNA(SEC) SELENIUM TRANSFERASE"/>
    <property type="match status" value="1"/>
</dbReference>
<dbReference type="PANTHER" id="PTHR32328:SF0">
    <property type="entry name" value="L-SERYL-TRNA(SEC) SELENIUM TRANSFERASE"/>
    <property type="match status" value="1"/>
</dbReference>
<dbReference type="InterPro" id="IPR015424">
    <property type="entry name" value="PyrdxlP-dep_Trfase"/>
</dbReference>
<keyword evidence="3 8" id="KW-0808">Transferase</keyword>
<dbReference type="GO" id="GO:0005737">
    <property type="term" value="C:cytoplasm"/>
    <property type="evidence" value="ECO:0007669"/>
    <property type="project" value="UniProtKB-SubCell"/>
</dbReference>
<dbReference type="GO" id="GO:0001514">
    <property type="term" value="P:selenocysteine incorporation"/>
    <property type="evidence" value="ECO:0007669"/>
    <property type="project" value="UniProtKB-UniRule"/>
</dbReference>